<dbReference type="InterPro" id="IPR002347">
    <property type="entry name" value="SDR_fam"/>
</dbReference>
<dbReference type="Gene3D" id="3.40.50.720">
    <property type="entry name" value="NAD(P)-binding Rossmann-like Domain"/>
    <property type="match status" value="1"/>
</dbReference>
<dbReference type="GO" id="GO:0016020">
    <property type="term" value="C:membrane"/>
    <property type="evidence" value="ECO:0007669"/>
    <property type="project" value="TreeGrafter"/>
</dbReference>
<proteinExistence type="inferred from homology"/>
<evidence type="ECO:0000313" key="4">
    <source>
        <dbReference type="EMBL" id="KRL14156.1"/>
    </source>
</evidence>
<evidence type="ECO:0000313" key="5">
    <source>
        <dbReference type="Proteomes" id="UP000051330"/>
    </source>
</evidence>
<name>A0A0R1N2F8_9LACO</name>
<dbReference type="PROSITE" id="PS00061">
    <property type="entry name" value="ADH_SHORT"/>
    <property type="match status" value="1"/>
</dbReference>
<dbReference type="RefSeq" id="WP_057818110.1">
    <property type="nucleotide sequence ID" value="NZ_AZEC01000002.1"/>
</dbReference>
<dbReference type="InterPro" id="IPR020904">
    <property type="entry name" value="Sc_DH/Rdtase_CS"/>
</dbReference>
<keyword evidence="2" id="KW-0560">Oxidoreductase</keyword>
<dbReference type="STRING" id="1423792.FD09_GL001320"/>
<evidence type="ECO:0000256" key="3">
    <source>
        <dbReference type="RuleBase" id="RU000363"/>
    </source>
</evidence>
<organism evidence="4 5">
    <name type="scientific">Schleiferilactobacillus perolens DSM 12744</name>
    <dbReference type="NCBI Taxonomy" id="1423792"/>
    <lineage>
        <taxon>Bacteria</taxon>
        <taxon>Bacillati</taxon>
        <taxon>Bacillota</taxon>
        <taxon>Bacilli</taxon>
        <taxon>Lactobacillales</taxon>
        <taxon>Lactobacillaceae</taxon>
        <taxon>Schleiferilactobacillus</taxon>
    </lineage>
</organism>
<protein>
    <submittedName>
        <fullName evidence="4">Oxidoreductase</fullName>
    </submittedName>
</protein>
<comment type="caution">
    <text evidence="4">The sequence shown here is derived from an EMBL/GenBank/DDBJ whole genome shotgun (WGS) entry which is preliminary data.</text>
</comment>
<dbReference type="Proteomes" id="UP000051330">
    <property type="component" value="Unassembled WGS sequence"/>
</dbReference>
<dbReference type="Pfam" id="PF00106">
    <property type="entry name" value="adh_short"/>
    <property type="match status" value="1"/>
</dbReference>
<dbReference type="GO" id="GO:0016491">
    <property type="term" value="F:oxidoreductase activity"/>
    <property type="evidence" value="ECO:0007669"/>
    <property type="project" value="UniProtKB-KW"/>
</dbReference>
<evidence type="ECO:0000256" key="2">
    <source>
        <dbReference type="ARBA" id="ARBA00023002"/>
    </source>
</evidence>
<dbReference type="AlphaFoldDB" id="A0A0R1N2F8"/>
<keyword evidence="5" id="KW-1185">Reference proteome</keyword>
<reference evidence="4 5" key="1">
    <citation type="journal article" date="2015" name="Genome Announc.">
        <title>Expanding the biotechnology potential of lactobacilli through comparative genomics of 213 strains and associated genera.</title>
        <authorList>
            <person name="Sun Z."/>
            <person name="Harris H.M."/>
            <person name="McCann A."/>
            <person name="Guo C."/>
            <person name="Argimon S."/>
            <person name="Zhang W."/>
            <person name="Yang X."/>
            <person name="Jeffery I.B."/>
            <person name="Cooney J.C."/>
            <person name="Kagawa T.F."/>
            <person name="Liu W."/>
            <person name="Song Y."/>
            <person name="Salvetti E."/>
            <person name="Wrobel A."/>
            <person name="Rasinkangas P."/>
            <person name="Parkhill J."/>
            <person name="Rea M.C."/>
            <person name="O'Sullivan O."/>
            <person name="Ritari J."/>
            <person name="Douillard F.P."/>
            <person name="Paul Ross R."/>
            <person name="Yang R."/>
            <person name="Briner A.E."/>
            <person name="Felis G.E."/>
            <person name="de Vos W.M."/>
            <person name="Barrangou R."/>
            <person name="Klaenhammer T.R."/>
            <person name="Caufield P.W."/>
            <person name="Cui Y."/>
            <person name="Zhang H."/>
            <person name="O'Toole P.W."/>
        </authorList>
    </citation>
    <scope>NUCLEOTIDE SEQUENCE [LARGE SCALE GENOMIC DNA]</scope>
    <source>
        <strain evidence="4 5">DSM 12744</strain>
    </source>
</reference>
<dbReference type="PRINTS" id="PR00080">
    <property type="entry name" value="SDRFAMILY"/>
</dbReference>
<evidence type="ECO:0000256" key="1">
    <source>
        <dbReference type="ARBA" id="ARBA00006484"/>
    </source>
</evidence>
<dbReference type="SUPFAM" id="SSF51735">
    <property type="entry name" value="NAD(P)-binding Rossmann-fold domains"/>
    <property type="match status" value="1"/>
</dbReference>
<accession>A0A0R1N2F8</accession>
<dbReference type="PRINTS" id="PR00081">
    <property type="entry name" value="GDHRDH"/>
</dbReference>
<dbReference type="PANTHER" id="PTHR44196:SF1">
    <property type="entry name" value="DEHYDROGENASE_REDUCTASE SDR FAMILY MEMBER 7B"/>
    <property type="match status" value="1"/>
</dbReference>
<gene>
    <name evidence="4" type="ORF">FD09_GL001320</name>
</gene>
<dbReference type="PANTHER" id="PTHR44196">
    <property type="entry name" value="DEHYDROGENASE/REDUCTASE SDR FAMILY MEMBER 7B"/>
    <property type="match status" value="1"/>
</dbReference>
<dbReference type="EMBL" id="AZEC01000002">
    <property type="protein sequence ID" value="KRL14156.1"/>
    <property type="molecule type" value="Genomic_DNA"/>
</dbReference>
<dbReference type="PATRIC" id="fig|1423792.3.peg.1339"/>
<dbReference type="PIRSF" id="PIRSF000126">
    <property type="entry name" value="11-beta-HSD1"/>
    <property type="match status" value="1"/>
</dbReference>
<sequence>MQASHEQSLTNSVVAITGASSGIGEAVAYEAARRGATLILMARSADKLTALAQDVTLLSGAPAYVVPVDVGDRAAIDDAVEQINTLTGRVDILLNAAGFGDFESIVDTDWAVVEKLFKVDVLGLMYFSRKIVSLMMVQGHGHILNVGSMAGKMPTPKSAYYSAAKAAVIQFTNVLRLELKPFGILATSINPGPVATNFFNIADKSGQYLNKVAAFTIDPGTLATKIVNAMGTTKREINAPFIMAVASVLYPLAPRIGDVIAGTFGNQK</sequence>
<dbReference type="InterPro" id="IPR036291">
    <property type="entry name" value="NAD(P)-bd_dom_sf"/>
</dbReference>
<dbReference type="OrthoDB" id="9793345at2"/>
<comment type="similarity">
    <text evidence="1 3">Belongs to the short-chain dehydrogenases/reductases (SDR) family.</text>
</comment>